<keyword evidence="3" id="KW-1185">Reference proteome</keyword>
<evidence type="ECO:0000313" key="2">
    <source>
        <dbReference type="EMBL" id="MXQ62700.1"/>
    </source>
</evidence>
<evidence type="ECO:0000259" key="1">
    <source>
        <dbReference type="PROSITE" id="PS50995"/>
    </source>
</evidence>
<dbReference type="Proteomes" id="UP000431901">
    <property type="component" value="Unassembled WGS sequence"/>
</dbReference>
<dbReference type="Pfam" id="PF01047">
    <property type="entry name" value="MarR"/>
    <property type="match status" value="1"/>
</dbReference>
<dbReference type="InterPro" id="IPR036390">
    <property type="entry name" value="WH_DNA-bd_sf"/>
</dbReference>
<dbReference type="GO" id="GO:0003700">
    <property type="term" value="F:DNA-binding transcription factor activity"/>
    <property type="evidence" value="ECO:0007669"/>
    <property type="project" value="InterPro"/>
</dbReference>
<accession>A0A6I4W208</accession>
<dbReference type="AlphaFoldDB" id="A0A6I4W208"/>
<gene>
    <name evidence="2" type="ORF">GQ466_01485</name>
</gene>
<evidence type="ECO:0000313" key="3">
    <source>
        <dbReference type="Proteomes" id="UP000431901"/>
    </source>
</evidence>
<sequence>MEPVLELLSAVKIAQRELDRRFNRLLRPLGVTAVQAEALLIIADEQPVSIAALGARMAAERGHPSRLADRLAAAGWVRRTPAPDDGRQTDLTLTLEGQEIVRRIVVVRQPFLDWAGRTFAEAGLDDALPAIRRILDLVRSLPEPD</sequence>
<dbReference type="Gene3D" id="1.10.10.10">
    <property type="entry name" value="Winged helix-like DNA-binding domain superfamily/Winged helix DNA-binding domain"/>
    <property type="match status" value="1"/>
</dbReference>
<reference evidence="2 3" key="1">
    <citation type="submission" date="2019-12" db="EMBL/GenBank/DDBJ databases">
        <title>Nocardia macrotermitis sp. nov. and Nocardia aurantia sp. nov., isolated from the gut of the fungus growing-termite Macrotermes natalensis.</title>
        <authorList>
            <person name="Christine B."/>
            <person name="Rene B."/>
        </authorList>
    </citation>
    <scope>NUCLEOTIDE SEQUENCE [LARGE SCALE GENOMIC DNA]</scope>
    <source>
        <strain evidence="2 3">DSM 102126</strain>
    </source>
</reference>
<dbReference type="SUPFAM" id="SSF46785">
    <property type="entry name" value="Winged helix' DNA-binding domain"/>
    <property type="match status" value="1"/>
</dbReference>
<dbReference type="InterPro" id="IPR039422">
    <property type="entry name" value="MarR/SlyA-like"/>
</dbReference>
<dbReference type="SMART" id="SM00347">
    <property type="entry name" value="HTH_MARR"/>
    <property type="match status" value="1"/>
</dbReference>
<protein>
    <submittedName>
        <fullName evidence="2">MarR family transcriptional regulator</fullName>
    </submittedName>
</protein>
<dbReference type="RefSeq" id="WP_161100955.1">
    <property type="nucleotide sequence ID" value="NZ_JBHLYI010000002.1"/>
</dbReference>
<dbReference type="EMBL" id="WUTW01000001">
    <property type="protein sequence ID" value="MXQ62700.1"/>
    <property type="molecule type" value="Genomic_DNA"/>
</dbReference>
<dbReference type="PANTHER" id="PTHR33164">
    <property type="entry name" value="TRANSCRIPTIONAL REGULATOR, MARR FAMILY"/>
    <property type="match status" value="1"/>
</dbReference>
<dbReference type="InterPro" id="IPR000835">
    <property type="entry name" value="HTH_MarR-typ"/>
</dbReference>
<dbReference type="PANTHER" id="PTHR33164:SF43">
    <property type="entry name" value="HTH-TYPE TRANSCRIPTIONAL REPRESSOR YETL"/>
    <property type="match status" value="1"/>
</dbReference>
<name>A0A6I4W208_9ACTN</name>
<feature type="domain" description="HTH marR-type" evidence="1">
    <location>
        <begin position="4"/>
        <end position="136"/>
    </location>
</feature>
<comment type="caution">
    <text evidence="2">The sequence shown here is derived from an EMBL/GenBank/DDBJ whole genome shotgun (WGS) entry which is preliminary data.</text>
</comment>
<dbReference type="PROSITE" id="PS50995">
    <property type="entry name" value="HTH_MARR_2"/>
    <property type="match status" value="1"/>
</dbReference>
<proteinExistence type="predicted"/>
<dbReference type="InterPro" id="IPR036388">
    <property type="entry name" value="WH-like_DNA-bd_sf"/>
</dbReference>
<dbReference type="GO" id="GO:0006950">
    <property type="term" value="P:response to stress"/>
    <property type="evidence" value="ECO:0007669"/>
    <property type="project" value="TreeGrafter"/>
</dbReference>
<organism evidence="2 3">
    <name type="scientific">Actinomadura rayongensis</name>
    <dbReference type="NCBI Taxonomy" id="1429076"/>
    <lineage>
        <taxon>Bacteria</taxon>
        <taxon>Bacillati</taxon>
        <taxon>Actinomycetota</taxon>
        <taxon>Actinomycetes</taxon>
        <taxon>Streptosporangiales</taxon>
        <taxon>Thermomonosporaceae</taxon>
        <taxon>Actinomadura</taxon>
    </lineage>
</organism>
<dbReference type="OrthoDB" id="2600321at2"/>